<evidence type="ECO:0000313" key="2">
    <source>
        <dbReference type="Proteomes" id="UP000004738"/>
    </source>
</evidence>
<proteinExistence type="predicted"/>
<sequence length="36" mass="4356">MYYMSKVLILQTSLFYTETLQLMKSVEILIYAQYDD</sequence>
<dbReference type="EMBL" id="AMCK01000001">
    <property type="protein sequence ID" value="EKB47078.1"/>
    <property type="molecule type" value="Genomic_DNA"/>
</dbReference>
<dbReference type="Proteomes" id="UP000004738">
    <property type="component" value="Unassembled WGS sequence"/>
</dbReference>
<comment type="caution">
    <text evidence="1">The sequence shown here is derived from an EMBL/GenBank/DDBJ whole genome shotgun (WGS) entry which is preliminary data.</text>
</comment>
<keyword evidence="2" id="KW-1185">Reference proteome</keyword>
<protein>
    <submittedName>
        <fullName evidence="1">Uncharacterized protein</fullName>
    </submittedName>
</protein>
<organism evidence="1 2">
    <name type="scientific">Solibacillus isronensis B3W22</name>
    <dbReference type="NCBI Taxonomy" id="1224748"/>
    <lineage>
        <taxon>Bacteria</taxon>
        <taxon>Bacillati</taxon>
        <taxon>Bacillota</taxon>
        <taxon>Bacilli</taxon>
        <taxon>Bacillales</taxon>
        <taxon>Caryophanaceae</taxon>
        <taxon>Solibacillus</taxon>
    </lineage>
</organism>
<name>K1L9G2_9BACL</name>
<dbReference type="AlphaFoldDB" id="K1L9G2"/>
<reference evidence="1 2" key="1">
    <citation type="journal article" date="2012" name="J. Bacteriol.">
        <title>Draft Genome Sequence of Bacillus isronensis Strain B3W22, Isolated from the Upper Atmosphere.</title>
        <authorList>
            <person name="Shivaji S."/>
            <person name="Ara S."/>
            <person name="Singh S.K."/>
            <person name="Bandi S."/>
            <person name="Singh A."/>
            <person name="Pinnaka A.K."/>
        </authorList>
    </citation>
    <scope>NUCLEOTIDE SEQUENCE [LARGE SCALE GENOMIC DNA]</scope>
    <source>
        <strain evidence="1 2">B3W22</strain>
    </source>
</reference>
<evidence type="ECO:0000313" key="1">
    <source>
        <dbReference type="EMBL" id="EKB47078.1"/>
    </source>
</evidence>
<gene>
    <name evidence="1" type="ORF">B857_00367</name>
</gene>
<accession>K1L9G2</accession>